<comment type="caution">
    <text evidence="2">The sequence shown here is derived from an EMBL/GenBank/DDBJ whole genome shotgun (WGS) entry which is preliminary data.</text>
</comment>
<dbReference type="InterPro" id="IPR050490">
    <property type="entry name" value="Bact_solute-bd_prot1"/>
</dbReference>
<keyword evidence="1" id="KW-0732">Signal</keyword>
<dbReference type="InterPro" id="IPR006059">
    <property type="entry name" value="SBP"/>
</dbReference>
<reference evidence="2" key="1">
    <citation type="submission" date="2022-10" db="EMBL/GenBank/DDBJ databases">
        <title>Genome sequence of Actinomyces israelii ATCC 10048.</title>
        <authorList>
            <person name="Watt R.M."/>
            <person name="Tong W.M."/>
        </authorList>
    </citation>
    <scope>NUCLEOTIDE SEQUENCE</scope>
    <source>
        <strain evidence="2">ATCC 10048</strain>
    </source>
</reference>
<dbReference type="PANTHER" id="PTHR43649:SF12">
    <property type="entry name" value="DIACETYLCHITOBIOSE BINDING PROTEIN DASA"/>
    <property type="match status" value="1"/>
</dbReference>
<gene>
    <name evidence="2" type="ORF">OHJ16_01630</name>
</gene>
<dbReference type="SUPFAM" id="SSF53850">
    <property type="entry name" value="Periplasmic binding protein-like II"/>
    <property type="match status" value="1"/>
</dbReference>
<feature type="chain" id="PRO_5045957539" evidence="1">
    <location>
        <begin position="22"/>
        <end position="424"/>
    </location>
</feature>
<accession>A0ABT4I659</accession>
<sequence>MKRRTVLKLAGGAVAAPALLAACGAGRSKGDSRTVELWTAWTEGADTAKAGQEQIKKFEESTGFTVNQTNFTYDMLHDKLIASAAGGNLPDAVWGLPEYVGELHRLGILADLTSAWDSWEDRDKVGDTVKSAMTVDGKIIGFPYETTARAYLVHDDLLARAGVAVPRTWDAVVGAGTKVEQATGSSFYGVAGTGVRAPQELLVYLAQYGLAVAAEQEGGGYRNTWGDNPDELAGAVKVFDFYASLVKSGAASPNSSTYGWEETDENFATGLTATYVTGNWLAERESSNPSTMGDVSVHPIPHPADGRPATYIEARPLMVMSSSRALDGATQLARAFASTEWQTAGFADRSALSGVSTDTKWSRDFSALLDTGVTYPPITLSGVTQNMIDALAMVLQEGTSSAEAATWLSEAINTSLQQSGDAHA</sequence>
<proteinExistence type="predicted"/>
<evidence type="ECO:0000313" key="3">
    <source>
        <dbReference type="Proteomes" id="UP001072034"/>
    </source>
</evidence>
<dbReference type="Proteomes" id="UP001072034">
    <property type="component" value="Unassembled WGS sequence"/>
</dbReference>
<evidence type="ECO:0000256" key="1">
    <source>
        <dbReference type="SAM" id="SignalP"/>
    </source>
</evidence>
<dbReference type="PROSITE" id="PS51257">
    <property type="entry name" value="PROKAR_LIPOPROTEIN"/>
    <property type="match status" value="1"/>
</dbReference>
<organism evidence="2 3">
    <name type="scientific">Actinomyces israelii</name>
    <dbReference type="NCBI Taxonomy" id="1659"/>
    <lineage>
        <taxon>Bacteria</taxon>
        <taxon>Bacillati</taxon>
        <taxon>Actinomycetota</taxon>
        <taxon>Actinomycetes</taxon>
        <taxon>Actinomycetales</taxon>
        <taxon>Actinomycetaceae</taxon>
        <taxon>Actinomyces</taxon>
    </lineage>
</organism>
<evidence type="ECO:0000313" key="2">
    <source>
        <dbReference type="EMBL" id="MCZ0856752.1"/>
    </source>
</evidence>
<keyword evidence="3" id="KW-1185">Reference proteome</keyword>
<dbReference type="Pfam" id="PF13416">
    <property type="entry name" value="SBP_bac_8"/>
    <property type="match status" value="1"/>
</dbReference>
<dbReference type="Gene3D" id="3.40.190.10">
    <property type="entry name" value="Periplasmic binding protein-like II"/>
    <property type="match status" value="1"/>
</dbReference>
<dbReference type="EMBL" id="JAPTMY010000002">
    <property type="protein sequence ID" value="MCZ0856752.1"/>
    <property type="molecule type" value="Genomic_DNA"/>
</dbReference>
<dbReference type="PANTHER" id="PTHR43649">
    <property type="entry name" value="ARABINOSE-BINDING PROTEIN-RELATED"/>
    <property type="match status" value="1"/>
</dbReference>
<feature type="signal peptide" evidence="1">
    <location>
        <begin position="1"/>
        <end position="21"/>
    </location>
</feature>
<dbReference type="RefSeq" id="WP_268916466.1">
    <property type="nucleotide sequence ID" value="NZ_JAPTMY010000002.1"/>
</dbReference>
<protein>
    <submittedName>
        <fullName evidence="2">Extracellular solute-binding protein</fullName>
    </submittedName>
</protein>
<name>A0ABT4I659_9ACTO</name>